<proteinExistence type="predicted"/>
<dbReference type="EMBL" id="SJPS01000004">
    <property type="protein sequence ID" value="TWU25788.1"/>
    <property type="molecule type" value="Genomic_DNA"/>
</dbReference>
<protein>
    <submittedName>
        <fullName evidence="1">Uncharacterized protein</fullName>
    </submittedName>
</protein>
<accession>A0A5C6CMY9</accession>
<dbReference type="Proteomes" id="UP000318437">
    <property type="component" value="Unassembled WGS sequence"/>
</dbReference>
<comment type="caution">
    <text evidence="1">The sequence shown here is derived from an EMBL/GenBank/DDBJ whole genome shotgun (WGS) entry which is preliminary data.</text>
</comment>
<keyword evidence="2" id="KW-1185">Reference proteome</keyword>
<evidence type="ECO:0000313" key="2">
    <source>
        <dbReference type="Proteomes" id="UP000318437"/>
    </source>
</evidence>
<dbReference type="AlphaFoldDB" id="A0A5C6CMY9"/>
<reference evidence="1 2" key="1">
    <citation type="submission" date="2019-02" db="EMBL/GenBank/DDBJ databases">
        <title>Deep-cultivation of Planctomycetes and their phenomic and genomic characterization uncovers novel biology.</title>
        <authorList>
            <person name="Wiegand S."/>
            <person name="Jogler M."/>
            <person name="Boedeker C."/>
            <person name="Pinto D."/>
            <person name="Vollmers J."/>
            <person name="Rivas-Marin E."/>
            <person name="Kohn T."/>
            <person name="Peeters S.H."/>
            <person name="Heuer A."/>
            <person name="Rast P."/>
            <person name="Oberbeckmann S."/>
            <person name="Bunk B."/>
            <person name="Jeske O."/>
            <person name="Meyerdierks A."/>
            <person name="Storesund J.E."/>
            <person name="Kallscheuer N."/>
            <person name="Luecker S."/>
            <person name="Lage O.M."/>
            <person name="Pohl T."/>
            <person name="Merkel B.J."/>
            <person name="Hornburger P."/>
            <person name="Mueller R.-W."/>
            <person name="Bruemmer F."/>
            <person name="Labrenz M."/>
            <person name="Spormann A.M."/>
            <person name="Op Den Camp H."/>
            <person name="Overmann J."/>
            <person name="Amann R."/>
            <person name="Jetten M.S.M."/>
            <person name="Mascher T."/>
            <person name="Medema M.H."/>
            <person name="Devos D.P."/>
            <person name="Kaster A.-K."/>
            <person name="Ovreas L."/>
            <person name="Rohde M."/>
            <person name="Galperin M.Y."/>
            <person name="Jogler C."/>
        </authorList>
    </citation>
    <scope>NUCLEOTIDE SEQUENCE [LARGE SCALE GENOMIC DNA]</scope>
    <source>
        <strain evidence="1 2">Pla144</strain>
    </source>
</reference>
<sequence length="137" mass="15973">MEKQDFVDQIACYTAKTRGKLHALYDCMSTTSGSIQISYRRVRGTTYGPYMSYRFRENGKQCCLYIGSSRPEQMLARQMMHEKFAADKERHAMDHLLIQARKQVKESKKNLEQELAKVGLTMKGWEVNGWRKVGARR</sequence>
<name>A0A5C6CMY9_9BACT</name>
<dbReference type="RefSeq" id="WP_146451361.1">
    <property type="nucleotide sequence ID" value="NZ_SJPS01000004.1"/>
</dbReference>
<organism evidence="1 2">
    <name type="scientific">Bythopirellula polymerisocia</name>
    <dbReference type="NCBI Taxonomy" id="2528003"/>
    <lineage>
        <taxon>Bacteria</taxon>
        <taxon>Pseudomonadati</taxon>
        <taxon>Planctomycetota</taxon>
        <taxon>Planctomycetia</taxon>
        <taxon>Pirellulales</taxon>
        <taxon>Lacipirellulaceae</taxon>
        <taxon>Bythopirellula</taxon>
    </lineage>
</organism>
<evidence type="ECO:0000313" key="1">
    <source>
        <dbReference type="EMBL" id="TWU25788.1"/>
    </source>
</evidence>
<gene>
    <name evidence="1" type="ORF">Pla144_30000</name>
</gene>
<dbReference type="OrthoDB" id="9858170at2"/>